<reference evidence="2" key="1">
    <citation type="journal article" date="2013" name="Mol. Plant Microbe Interact.">
        <title>Global aspects of pacC regulation of pathogenicity genes in Colletotrichum gloeosporioides as revealed by transcriptome analysis.</title>
        <authorList>
            <person name="Alkan N."/>
            <person name="Meng X."/>
            <person name="Friedlander G."/>
            <person name="Reuveni E."/>
            <person name="Sukno S."/>
            <person name="Sherman A."/>
            <person name="Thon M."/>
            <person name="Fluhr R."/>
            <person name="Prusky D."/>
        </authorList>
    </citation>
    <scope>NUCLEOTIDE SEQUENCE [LARGE SCALE GENOMIC DNA]</scope>
    <source>
        <strain evidence="2">Cg-14</strain>
    </source>
</reference>
<name>T0M286_COLGC</name>
<dbReference type="STRING" id="1237896.T0M286"/>
<accession>T0M286</accession>
<dbReference type="HOGENOM" id="CLU_1137903_0_0_1"/>
<evidence type="ECO:0000313" key="1">
    <source>
        <dbReference type="EMBL" id="EQB57876.1"/>
    </source>
</evidence>
<dbReference type="OrthoDB" id="1431934at2759"/>
<protein>
    <submittedName>
        <fullName evidence="1">Uncharacterized protein</fullName>
    </submittedName>
</protein>
<proteinExistence type="predicted"/>
<evidence type="ECO:0000313" key="2">
    <source>
        <dbReference type="Proteomes" id="UP000015530"/>
    </source>
</evidence>
<dbReference type="Proteomes" id="UP000015530">
    <property type="component" value="Unassembled WGS sequence"/>
</dbReference>
<dbReference type="AlphaFoldDB" id="T0M286"/>
<organism evidence="1 2">
    <name type="scientific">Colletotrichum gloeosporioides (strain Cg-14)</name>
    <name type="common">Anthracnose fungus</name>
    <name type="synonym">Glomerella cingulata</name>
    <dbReference type="NCBI Taxonomy" id="1237896"/>
    <lineage>
        <taxon>Eukaryota</taxon>
        <taxon>Fungi</taxon>
        <taxon>Dikarya</taxon>
        <taxon>Ascomycota</taxon>
        <taxon>Pezizomycotina</taxon>
        <taxon>Sordariomycetes</taxon>
        <taxon>Hypocreomycetidae</taxon>
        <taxon>Glomerellales</taxon>
        <taxon>Glomerellaceae</taxon>
        <taxon>Colletotrichum</taxon>
        <taxon>Colletotrichum gloeosporioides species complex</taxon>
    </lineage>
</organism>
<gene>
    <name evidence="1" type="ORF">CGLO_01952</name>
</gene>
<sequence length="244" mass="27188">MVEAMLAAVGELETRLSLGSDDEDRILDSVAWFKGAEDAKRAAQTFDGTPLPFNSSGLLSVKQIHSTSYKLLTRVFQSLIDEVTNRHDHRDAQVKFQTFCDTEEHTILSLESDNLDALERKRQALDGLFAGKVISYSADTDSPVWSPYFDEKAFRNRILDQIAKDCGVAFHCLPVSKEIKLYGPPENIKEANEALFLSFENNFTAVHPITINANAFNWAIRGGFKALCEALGQDTDQSPLTNEP</sequence>
<dbReference type="EMBL" id="AMYD01000406">
    <property type="protein sequence ID" value="EQB57876.1"/>
    <property type="molecule type" value="Genomic_DNA"/>
</dbReference>
<comment type="caution">
    <text evidence="1">The sequence shown here is derived from an EMBL/GenBank/DDBJ whole genome shotgun (WGS) entry which is preliminary data.</text>
</comment>
<dbReference type="eggNOG" id="KOG1812">
    <property type="taxonomic scope" value="Eukaryota"/>
</dbReference>